<dbReference type="Pfam" id="PF08811">
    <property type="entry name" value="DUF1800"/>
    <property type="match status" value="1"/>
</dbReference>
<dbReference type="AlphaFoldDB" id="A0A4R1EZ35"/>
<organism evidence="1 2">
    <name type="scientific">Cocleimonas flava</name>
    <dbReference type="NCBI Taxonomy" id="634765"/>
    <lineage>
        <taxon>Bacteria</taxon>
        <taxon>Pseudomonadati</taxon>
        <taxon>Pseudomonadota</taxon>
        <taxon>Gammaproteobacteria</taxon>
        <taxon>Thiotrichales</taxon>
        <taxon>Thiotrichaceae</taxon>
        <taxon>Cocleimonas</taxon>
    </lineage>
</organism>
<name>A0A4R1EZ35_9GAMM</name>
<keyword evidence="2" id="KW-1185">Reference proteome</keyword>
<dbReference type="EMBL" id="SMFQ01000004">
    <property type="protein sequence ID" value="TCJ84498.1"/>
    <property type="molecule type" value="Genomic_DNA"/>
</dbReference>
<evidence type="ECO:0000313" key="1">
    <source>
        <dbReference type="EMBL" id="TCJ84498.1"/>
    </source>
</evidence>
<dbReference type="InterPro" id="IPR014917">
    <property type="entry name" value="DUF1800"/>
</dbReference>
<reference evidence="1 2" key="1">
    <citation type="submission" date="2019-03" db="EMBL/GenBank/DDBJ databases">
        <title>Genomic Encyclopedia of Type Strains, Phase IV (KMG-IV): sequencing the most valuable type-strain genomes for metagenomic binning, comparative biology and taxonomic classification.</title>
        <authorList>
            <person name="Goeker M."/>
        </authorList>
    </citation>
    <scope>NUCLEOTIDE SEQUENCE [LARGE SCALE GENOMIC DNA]</scope>
    <source>
        <strain evidence="1 2">DSM 24830</strain>
    </source>
</reference>
<dbReference type="RefSeq" id="WP_131906252.1">
    <property type="nucleotide sequence ID" value="NZ_BAAAFU010000006.1"/>
</dbReference>
<proteinExistence type="predicted"/>
<evidence type="ECO:0000313" key="2">
    <source>
        <dbReference type="Proteomes" id="UP000294887"/>
    </source>
</evidence>
<comment type="caution">
    <text evidence="1">The sequence shown here is derived from an EMBL/GenBank/DDBJ whole genome shotgun (WGS) entry which is preliminary data.</text>
</comment>
<protein>
    <submittedName>
        <fullName evidence="1">Uncharacterized protein DUF1800</fullName>
    </submittedName>
</protein>
<accession>A0A4R1EZ35</accession>
<dbReference type="OrthoDB" id="9772295at2"/>
<sequence>MGKLNFDEARHLAARTGIGAEWETIQRFQNLTRQQAIEFLLNNRNMRTPPPPGMSPWPKMVSLRGNMRRRKMIKRISRVEGKSLQDWWVKHLTETPSPFLERMTLFWHNHFPSSIKKTTQPSMLYQQNLMLRKHAFGNFGQMLHNIAKDPAMLLYLDGYENIKEEPNENFARELLELFTIGIGHYSENDMREAARAFTGWSIDDRNGRFINNAADHDTGVKTFLGKRGNFKGDDIVNILLQHPRTAETIAEKMWKEFINISRPDARFTRQWAQTFRASNYDIATLLRAVLTSEPFWDRRNRGGLIKSPIELTIGTLRTLPYSLGRGRMDLAHNLSIMGQAVFEHPSVKGWEGGTDWISTQSILRRNSMMTNLARGNLNEKKNRGGIAQKMPDIPPQVLREWLLAIEPLQAMPTQPGKQRLARAFVLDPAYQVT</sequence>
<dbReference type="Proteomes" id="UP000294887">
    <property type="component" value="Unassembled WGS sequence"/>
</dbReference>
<gene>
    <name evidence="1" type="ORF">EV695_2455</name>
</gene>